<organism evidence="3 4">
    <name type="scientific">Candidatus Kuenenbacteria bacterium GW2011_GWA2_42_15</name>
    <dbReference type="NCBI Taxonomy" id="1618677"/>
    <lineage>
        <taxon>Bacteria</taxon>
        <taxon>Candidatus Kueneniibacteriota</taxon>
    </lineage>
</organism>
<dbReference type="EMBL" id="LCCW01000024">
    <property type="protein sequence ID" value="KKS41641.1"/>
    <property type="molecule type" value="Genomic_DNA"/>
</dbReference>
<evidence type="ECO:0000313" key="3">
    <source>
        <dbReference type="EMBL" id="KKS41641.1"/>
    </source>
</evidence>
<evidence type="ECO:0000313" key="4">
    <source>
        <dbReference type="Proteomes" id="UP000034516"/>
    </source>
</evidence>
<sequence>MRHFTRTEDLTNKEYLEILRRTKIFDEGIARGENFTHLCPGKVIATEFFQESTRTSASLQAAMVKLGGGWFGISGIKGTYLETGEEDLEDTLYGVAPLADIMAIRHKTLDLTKFAGEGFPLPLINAMCGGTEHSIAAVGFFYTVKKYFPNLSKVKMGIYGMTKSSRPAKAYLKVLSRFKVTFYEDPVVPELATPEEIKKIVKKNGAKHITDKLENFIDQVDVLLVVEGLPQAGEDPKVVDKFNENFVPINKKRLAKVRKDAIISVGEPRATTDGRLVALKETDNDPRMIEKEMCKNMVYTNMALITYLLNIKIK</sequence>
<accession>A0A0G1B5M1</accession>
<dbReference type="AlphaFoldDB" id="A0A0G1B5M1"/>
<dbReference type="Proteomes" id="UP000034516">
    <property type="component" value="Unassembled WGS sequence"/>
</dbReference>
<keyword evidence="1 3" id="KW-0808">Transferase</keyword>
<dbReference type="Pfam" id="PF02729">
    <property type="entry name" value="OTCace_N"/>
    <property type="match status" value="1"/>
</dbReference>
<dbReference type="SUPFAM" id="SSF53671">
    <property type="entry name" value="Aspartate/ornithine carbamoyltransferase"/>
    <property type="match status" value="1"/>
</dbReference>
<dbReference type="PANTHER" id="PTHR45753:SF6">
    <property type="entry name" value="ASPARTATE CARBAMOYLTRANSFERASE"/>
    <property type="match status" value="1"/>
</dbReference>
<reference evidence="3 4" key="1">
    <citation type="journal article" date="2015" name="Nature">
        <title>rRNA introns, odd ribosomes, and small enigmatic genomes across a large radiation of phyla.</title>
        <authorList>
            <person name="Brown C.T."/>
            <person name="Hug L.A."/>
            <person name="Thomas B.C."/>
            <person name="Sharon I."/>
            <person name="Castelle C.J."/>
            <person name="Singh A."/>
            <person name="Wilkins M.J."/>
            <person name="Williams K.H."/>
            <person name="Banfield J.F."/>
        </authorList>
    </citation>
    <scope>NUCLEOTIDE SEQUENCE [LARGE SCALE GENOMIC DNA]</scope>
</reference>
<protein>
    <submittedName>
        <fullName evidence="3">Aspartate carbamoyltransferase</fullName>
    </submittedName>
</protein>
<gene>
    <name evidence="3" type="ORF">UV02_C0024G0013</name>
</gene>
<proteinExistence type="predicted"/>
<dbReference type="PRINTS" id="PR00101">
    <property type="entry name" value="ATCASE"/>
</dbReference>
<dbReference type="Gene3D" id="3.40.50.1370">
    <property type="entry name" value="Aspartate/ornithine carbamoyltransferase"/>
    <property type="match status" value="2"/>
</dbReference>
<dbReference type="GO" id="GO:0016743">
    <property type="term" value="F:carboxyl- or carbamoyltransferase activity"/>
    <property type="evidence" value="ECO:0007669"/>
    <property type="project" value="InterPro"/>
</dbReference>
<evidence type="ECO:0000256" key="1">
    <source>
        <dbReference type="ARBA" id="ARBA00022679"/>
    </source>
</evidence>
<evidence type="ECO:0000259" key="2">
    <source>
        <dbReference type="Pfam" id="PF02729"/>
    </source>
</evidence>
<dbReference type="InterPro" id="IPR036901">
    <property type="entry name" value="Asp/Orn_carbamoylTrfase_sf"/>
</dbReference>
<dbReference type="GO" id="GO:0006520">
    <property type="term" value="P:amino acid metabolic process"/>
    <property type="evidence" value="ECO:0007669"/>
    <property type="project" value="InterPro"/>
</dbReference>
<name>A0A0G1B5M1_9BACT</name>
<dbReference type="PANTHER" id="PTHR45753">
    <property type="entry name" value="ORNITHINE CARBAMOYLTRANSFERASE, MITOCHONDRIAL"/>
    <property type="match status" value="1"/>
</dbReference>
<comment type="caution">
    <text evidence="3">The sequence shown here is derived from an EMBL/GenBank/DDBJ whole genome shotgun (WGS) entry which is preliminary data.</text>
</comment>
<feature type="domain" description="Aspartate/ornithine carbamoyltransferase carbamoyl-P binding" evidence="2">
    <location>
        <begin position="2"/>
        <end position="144"/>
    </location>
</feature>
<dbReference type="GO" id="GO:0016597">
    <property type="term" value="F:amino acid binding"/>
    <property type="evidence" value="ECO:0007669"/>
    <property type="project" value="InterPro"/>
</dbReference>
<dbReference type="InterPro" id="IPR006132">
    <property type="entry name" value="Asp/Orn_carbamoyltranf_P-bd"/>
</dbReference>